<feature type="transmembrane region" description="Helical" evidence="7">
    <location>
        <begin position="85"/>
        <end position="105"/>
    </location>
</feature>
<dbReference type="PANTHER" id="PTHR30151">
    <property type="entry name" value="ALKANE SULFONATE ABC TRANSPORTER-RELATED, MEMBRANE SUBUNIT"/>
    <property type="match status" value="1"/>
</dbReference>
<dbReference type="Gene3D" id="1.10.3720.10">
    <property type="entry name" value="MetI-like"/>
    <property type="match status" value="1"/>
</dbReference>
<evidence type="ECO:0000256" key="5">
    <source>
        <dbReference type="ARBA" id="ARBA00022989"/>
    </source>
</evidence>
<dbReference type="RefSeq" id="WP_307022544.1">
    <property type="nucleotide sequence ID" value="NZ_JAUSUI010000010.1"/>
</dbReference>
<evidence type="ECO:0000256" key="1">
    <source>
        <dbReference type="ARBA" id="ARBA00004651"/>
    </source>
</evidence>
<dbReference type="PANTHER" id="PTHR30151:SF0">
    <property type="entry name" value="ABC TRANSPORTER PERMEASE PROTEIN MJ0413-RELATED"/>
    <property type="match status" value="1"/>
</dbReference>
<comment type="similarity">
    <text evidence="7">Belongs to the binding-protein-dependent transport system permease family.</text>
</comment>
<feature type="domain" description="ABC transmembrane type-1" evidence="8">
    <location>
        <begin position="78"/>
        <end position="258"/>
    </location>
</feature>
<reference evidence="9 10" key="1">
    <citation type="submission" date="2023-07" db="EMBL/GenBank/DDBJ databases">
        <title>Genomic Encyclopedia of Type Strains, Phase IV (KMG-IV): sequencing the most valuable type-strain genomes for metagenomic binning, comparative biology and taxonomic classification.</title>
        <authorList>
            <person name="Goeker M."/>
        </authorList>
    </citation>
    <scope>NUCLEOTIDE SEQUENCE [LARGE SCALE GENOMIC DNA]</scope>
    <source>
        <strain evidence="9 10">DSM 2457</strain>
    </source>
</reference>
<evidence type="ECO:0000313" key="9">
    <source>
        <dbReference type="EMBL" id="MDQ0304952.1"/>
    </source>
</evidence>
<name>A0ABU0BGJ3_9HYPH</name>
<evidence type="ECO:0000256" key="7">
    <source>
        <dbReference type="RuleBase" id="RU363032"/>
    </source>
</evidence>
<dbReference type="EMBL" id="JAUSUI010000010">
    <property type="protein sequence ID" value="MDQ0304952.1"/>
    <property type="molecule type" value="Genomic_DNA"/>
</dbReference>
<evidence type="ECO:0000256" key="6">
    <source>
        <dbReference type="ARBA" id="ARBA00023136"/>
    </source>
</evidence>
<feature type="transmembrane region" description="Helical" evidence="7">
    <location>
        <begin position="184"/>
        <end position="205"/>
    </location>
</feature>
<evidence type="ECO:0000313" key="10">
    <source>
        <dbReference type="Proteomes" id="UP001224682"/>
    </source>
</evidence>
<sequence>MSAPMSMGLSKARPMPSVRLSERAQRQLVGAGTVVALLLLWEGVVASGLVDPLYISSPSRILRVAIDQFGSGAIWPDIRVSSIEFLVGYVAAILVGIPLGLMIGWSRRLNYLLGPFIDILNAVPRVTFLPLLILWFGIGMNSKFAVVFMGAVIPIVIATHAGVRANEARFIRVARSFSASEWKIMTAIILPGTVPFLFAGLKYGAGRALLGVVVGEIYASTAGVGHMIVEAGNLFDTDTVFFGVLLFMAAGVAVTTILNRIERHFDAWRPRGLAQ</sequence>
<dbReference type="PROSITE" id="PS50928">
    <property type="entry name" value="ABC_TM1"/>
    <property type="match status" value="1"/>
</dbReference>
<dbReference type="Pfam" id="PF00528">
    <property type="entry name" value="BPD_transp_1"/>
    <property type="match status" value="1"/>
</dbReference>
<dbReference type="InterPro" id="IPR035906">
    <property type="entry name" value="MetI-like_sf"/>
</dbReference>
<keyword evidence="4 7" id="KW-0812">Transmembrane</keyword>
<evidence type="ECO:0000256" key="2">
    <source>
        <dbReference type="ARBA" id="ARBA00022448"/>
    </source>
</evidence>
<organism evidence="9 10">
    <name type="scientific">Ancylobacter polymorphus</name>
    <dbReference type="NCBI Taxonomy" id="223390"/>
    <lineage>
        <taxon>Bacteria</taxon>
        <taxon>Pseudomonadati</taxon>
        <taxon>Pseudomonadota</taxon>
        <taxon>Alphaproteobacteria</taxon>
        <taxon>Hyphomicrobiales</taxon>
        <taxon>Xanthobacteraceae</taxon>
        <taxon>Ancylobacter</taxon>
    </lineage>
</organism>
<keyword evidence="5 7" id="KW-1133">Transmembrane helix</keyword>
<dbReference type="InterPro" id="IPR000515">
    <property type="entry name" value="MetI-like"/>
</dbReference>
<comment type="caution">
    <text evidence="9">The sequence shown here is derived from an EMBL/GenBank/DDBJ whole genome shotgun (WGS) entry which is preliminary data.</text>
</comment>
<gene>
    <name evidence="9" type="ORF">J2S75_004002</name>
</gene>
<protein>
    <submittedName>
        <fullName evidence="9">NitT/TauT family transport system permease protein</fullName>
    </submittedName>
</protein>
<dbReference type="Proteomes" id="UP001224682">
    <property type="component" value="Unassembled WGS sequence"/>
</dbReference>
<keyword evidence="10" id="KW-1185">Reference proteome</keyword>
<comment type="subcellular location">
    <subcellularLocation>
        <location evidence="1 7">Cell membrane</location>
        <topology evidence="1 7">Multi-pass membrane protein</topology>
    </subcellularLocation>
</comment>
<keyword evidence="3" id="KW-1003">Cell membrane</keyword>
<proteinExistence type="inferred from homology"/>
<feature type="transmembrane region" description="Helical" evidence="7">
    <location>
        <begin position="117"/>
        <end position="138"/>
    </location>
</feature>
<feature type="transmembrane region" description="Helical" evidence="7">
    <location>
        <begin position="144"/>
        <end position="163"/>
    </location>
</feature>
<evidence type="ECO:0000256" key="3">
    <source>
        <dbReference type="ARBA" id="ARBA00022475"/>
    </source>
</evidence>
<dbReference type="CDD" id="cd06261">
    <property type="entry name" value="TM_PBP2"/>
    <property type="match status" value="1"/>
</dbReference>
<dbReference type="SUPFAM" id="SSF161098">
    <property type="entry name" value="MetI-like"/>
    <property type="match status" value="1"/>
</dbReference>
<feature type="transmembrane region" description="Helical" evidence="7">
    <location>
        <begin position="240"/>
        <end position="261"/>
    </location>
</feature>
<keyword evidence="6 7" id="KW-0472">Membrane</keyword>
<evidence type="ECO:0000259" key="8">
    <source>
        <dbReference type="PROSITE" id="PS50928"/>
    </source>
</evidence>
<evidence type="ECO:0000256" key="4">
    <source>
        <dbReference type="ARBA" id="ARBA00022692"/>
    </source>
</evidence>
<accession>A0ABU0BGJ3</accession>
<keyword evidence="2 7" id="KW-0813">Transport</keyword>